<evidence type="ECO:0000313" key="2">
    <source>
        <dbReference type="EMBL" id="KAK1380167.1"/>
    </source>
</evidence>
<comment type="caution">
    <text evidence="2">The sequence shown here is derived from an EMBL/GenBank/DDBJ whole genome shotgun (WGS) entry which is preliminary data.</text>
</comment>
<keyword evidence="3" id="KW-1185">Reference proteome</keyword>
<reference evidence="2" key="2">
    <citation type="submission" date="2023-05" db="EMBL/GenBank/DDBJ databases">
        <authorList>
            <person name="Schelkunov M.I."/>
        </authorList>
    </citation>
    <scope>NUCLEOTIDE SEQUENCE</scope>
    <source>
        <strain evidence="2">Hsosn_3</strain>
        <tissue evidence="2">Leaf</tissue>
    </source>
</reference>
<organism evidence="2 3">
    <name type="scientific">Heracleum sosnowskyi</name>
    <dbReference type="NCBI Taxonomy" id="360622"/>
    <lineage>
        <taxon>Eukaryota</taxon>
        <taxon>Viridiplantae</taxon>
        <taxon>Streptophyta</taxon>
        <taxon>Embryophyta</taxon>
        <taxon>Tracheophyta</taxon>
        <taxon>Spermatophyta</taxon>
        <taxon>Magnoliopsida</taxon>
        <taxon>eudicotyledons</taxon>
        <taxon>Gunneridae</taxon>
        <taxon>Pentapetalae</taxon>
        <taxon>asterids</taxon>
        <taxon>campanulids</taxon>
        <taxon>Apiales</taxon>
        <taxon>Apiaceae</taxon>
        <taxon>Apioideae</taxon>
        <taxon>apioid superclade</taxon>
        <taxon>Tordylieae</taxon>
        <taxon>Tordyliinae</taxon>
        <taxon>Heracleum</taxon>
    </lineage>
</organism>
<evidence type="ECO:0000256" key="1">
    <source>
        <dbReference type="SAM" id="MobiDB-lite"/>
    </source>
</evidence>
<dbReference type="AlphaFoldDB" id="A0AAD8I6Q7"/>
<protein>
    <submittedName>
        <fullName evidence="2">Uncharacterized protein</fullName>
    </submittedName>
</protein>
<evidence type="ECO:0000313" key="3">
    <source>
        <dbReference type="Proteomes" id="UP001237642"/>
    </source>
</evidence>
<sequence length="212" mass="24089">MLLELGFMFVVCVHNTNCRGLRLDAIQGFLVDELYENVHVVEAFKSLSALHDTQTYLITFKAYSLSNNTARSFETKIIFRSRRTAKIVILFVRVKGQDDPFKSQQILSSQPVLDYFSDSEDIDEDRVSQLNPAFAKKVPRKPPTKISRKDDPTYRPCPNLKYMRRPSRGVKEGSPLSKESIECFKSDVGKTGGFEVGHYPLMDQAGIHGYTV</sequence>
<dbReference type="EMBL" id="JAUIZM010000006">
    <property type="protein sequence ID" value="KAK1380167.1"/>
    <property type="molecule type" value="Genomic_DNA"/>
</dbReference>
<name>A0AAD8I6Q7_9APIA</name>
<gene>
    <name evidence="2" type="ORF">POM88_026911</name>
</gene>
<reference evidence="2" key="1">
    <citation type="submission" date="2023-02" db="EMBL/GenBank/DDBJ databases">
        <title>Genome of toxic invasive species Heracleum sosnowskyi carries increased number of genes despite the absence of recent whole-genome duplications.</title>
        <authorList>
            <person name="Schelkunov M."/>
            <person name="Shtratnikova V."/>
            <person name="Makarenko M."/>
            <person name="Klepikova A."/>
            <person name="Omelchenko D."/>
            <person name="Novikova G."/>
            <person name="Obukhova E."/>
            <person name="Bogdanov V."/>
            <person name="Penin A."/>
            <person name="Logacheva M."/>
        </authorList>
    </citation>
    <scope>NUCLEOTIDE SEQUENCE</scope>
    <source>
        <strain evidence="2">Hsosn_3</strain>
        <tissue evidence="2">Leaf</tissue>
    </source>
</reference>
<feature type="region of interest" description="Disordered" evidence="1">
    <location>
        <begin position="138"/>
        <end position="174"/>
    </location>
</feature>
<dbReference type="Proteomes" id="UP001237642">
    <property type="component" value="Unassembled WGS sequence"/>
</dbReference>
<accession>A0AAD8I6Q7</accession>
<proteinExistence type="predicted"/>